<evidence type="ECO:0000313" key="9">
    <source>
        <dbReference type="Proteomes" id="UP000005297"/>
    </source>
</evidence>
<dbReference type="PROSITE" id="PS51898">
    <property type="entry name" value="TYR_RECOMBINASE"/>
    <property type="match status" value="1"/>
</dbReference>
<dbReference type="Pfam" id="PF22022">
    <property type="entry name" value="Phage_int_M"/>
    <property type="match status" value="1"/>
</dbReference>
<dbReference type="InterPro" id="IPR010998">
    <property type="entry name" value="Integrase_recombinase_N"/>
</dbReference>
<dbReference type="InterPro" id="IPR050808">
    <property type="entry name" value="Phage_Integrase"/>
</dbReference>
<dbReference type="Pfam" id="PF13356">
    <property type="entry name" value="Arm-DNA-bind_3"/>
    <property type="match status" value="1"/>
</dbReference>
<keyword evidence="2" id="KW-0229">DNA integration</keyword>
<dbReference type="AlphaFoldDB" id="Q0EWR9"/>
<evidence type="ECO:0000256" key="5">
    <source>
        <dbReference type="PROSITE-ProRule" id="PRU01248"/>
    </source>
</evidence>
<evidence type="ECO:0000313" key="8">
    <source>
        <dbReference type="EMBL" id="EAU53720.1"/>
    </source>
</evidence>
<dbReference type="RefSeq" id="WP_009851545.1">
    <property type="nucleotide sequence ID" value="NZ_DS022295.1"/>
</dbReference>
<dbReference type="GO" id="GO:0006310">
    <property type="term" value="P:DNA recombination"/>
    <property type="evidence" value="ECO:0007669"/>
    <property type="project" value="UniProtKB-KW"/>
</dbReference>
<dbReference type="InterPro" id="IPR013762">
    <property type="entry name" value="Integrase-like_cat_sf"/>
</dbReference>
<sequence>MKFTDRSIKSIRPTGKRFEVRETGRTGFAVRVSTTGTKTFVFIYKINGQKKRLSFGTYPAMSLNEAHLLYEEAKLELEKGNDPALIKAKKSQLEKNEVTIPELIKLYINQYAKVRKTSWEEDERQLNKDILPRWKNRKAIEINKSDVHAVLDTLIERGAPIGANRLLAVLKKVFNYAKEKGYVTNNPCDEITPPATETSRDRVLTANEIKTFWHQLDCTNMHSSTKNALKFQLITLQRRKEVALARWNDIHGDTWVIPAGTAKNKKRHDVHLSQFAKKLLIEAKSYSKDSPFLFPSPCGAGSKHIRPDALSKAVKRNMETLMVQDFSPHDLRRTAATFLTKSKIANRLVLSLMLNHSQGKSVTAVYDKYEYFTEQQKAWEAWGVKLEEIIA</sequence>
<dbReference type="FunCoup" id="Q0EWR9">
    <property type="interactions" value="123"/>
</dbReference>
<feature type="domain" description="Tyr recombinase" evidence="6">
    <location>
        <begin position="199"/>
        <end position="380"/>
    </location>
</feature>
<keyword evidence="3 5" id="KW-0238">DNA-binding</keyword>
<dbReference type="Gene3D" id="3.30.160.390">
    <property type="entry name" value="Integrase, DNA-binding domain"/>
    <property type="match status" value="1"/>
</dbReference>
<dbReference type="Proteomes" id="UP000005297">
    <property type="component" value="Unassembled WGS sequence"/>
</dbReference>
<evidence type="ECO:0000256" key="4">
    <source>
        <dbReference type="ARBA" id="ARBA00023172"/>
    </source>
</evidence>
<gene>
    <name evidence="8" type="ORF">SPV1_06259</name>
</gene>
<dbReference type="HOGENOM" id="CLU_027562_0_0_0"/>
<proteinExistence type="inferred from homology"/>
<dbReference type="PROSITE" id="PS51900">
    <property type="entry name" value="CB"/>
    <property type="match status" value="1"/>
</dbReference>
<dbReference type="InterPro" id="IPR038488">
    <property type="entry name" value="Integrase_DNA-bd_sf"/>
</dbReference>
<evidence type="ECO:0000259" key="7">
    <source>
        <dbReference type="PROSITE" id="PS51900"/>
    </source>
</evidence>
<dbReference type="Gene3D" id="1.10.443.10">
    <property type="entry name" value="Intergrase catalytic core"/>
    <property type="match status" value="1"/>
</dbReference>
<dbReference type="PANTHER" id="PTHR30629:SF2">
    <property type="entry name" value="PROPHAGE INTEGRASE INTS-RELATED"/>
    <property type="match status" value="1"/>
</dbReference>
<comment type="caution">
    <text evidence="8">The sequence shown here is derived from an EMBL/GenBank/DDBJ whole genome shotgun (WGS) entry which is preliminary data.</text>
</comment>
<keyword evidence="4" id="KW-0233">DNA recombination</keyword>
<evidence type="ECO:0000256" key="1">
    <source>
        <dbReference type="ARBA" id="ARBA00008857"/>
    </source>
</evidence>
<accession>Q0EWR9</accession>
<dbReference type="GO" id="GO:0015074">
    <property type="term" value="P:DNA integration"/>
    <property type="evidence" value="ECO:0007669"/>
    <property type="project" value="UniProtKB-KW"/>
</dbReference>
<dbReference type="eggNOG" id="COG0582">
    <property type="taxonomic scope" value="Bacteria"/>
</dbReference>
<protein>
    <submittedName>
        <fullName evidence="8">Integrative genetic element Gsu32, integrase</fullName>
    </submittedName>
</protein>
<comment type="similarity">
    <text evidence="1">Belongs to the 'phage' integrase family.</text>
</comment>
<feature type="domain" description="Core-binding (CB)" evidence="7">
    <location>
        <begin position="98"/>
        <end position="178"/>
    </location>
</feature>
<reference evidence="8 9" key="1">
    <citation type="submission" date="2006-09" db="EMBL/GenBank/DDBJ databases">
        <authorList>
            <person name="Emerson D."/>
            <person name="Ferriera S."/>
            <person name="Johnson J."/>
            <person name="Kravitz S."/>
            <person name="Halpern A."/>
            <person name="Remington K."/>
            <person name="Beeson K."/>
            <person name="Tran B."/>
            <person name="Rogers Y.-H."/>
            <person name="Friedman R."/>
            <person name="Venter J.C."/>
        </authorList>
    </citation>
    <scope>NUCLEOTIDE SEQUENCE [LARGE SCALE GENOMIC DNA]</scope>
    <source>
        <strain evidence="8 9">PV-1</strain>
    </source>
</reference>
<dbReference type="InParanoid" id="Q0EWR9"/>
<dbReference type="SUPFAM" id="SSF56349">
    <property type="entry name" value="DNA breaking-rejoining enzymes"/>
    <property type="match status" value="1"/>
</dbReference>
<dbReference type="InterPro" id="IPR053876">
    <property type="entry name" value="Phage_int_M"/>
</dbReference>
<evidence type="ECO:0000256" key="2">
    <source>
        <dbReference type="ARBA" id="ARBA00022908"/>
    </source>
</evidence>
<evidence type="ECO:0000256" key="3">
    <source>
        <dbReference type="ARBA" id="ARBA00023125"/>
    </source>
</evidence>
<dbReference type="InterPro" id="IPR044068">
    <property type="entry name" value="CB"/>
</dbReference>
<dbReference type="InterPro" id="IPR025166">
    <property type="entry name" value="Integrase_DNA_bind_dom"/>
</dbReference>
<dbReference type="Gene3D" id="1.10.150.130">
    <property type="match status" value="1"/>
</dbReference>
<dbReference type="CDD" id="cd00801">
    <property type="entry name" value="INT_P4_C"/>
    <property type="match status" value="1"/>
</dbReference>
<evidence type="ECO:0000259" key="6">
    <source>
        <dbReference type="PROSITE" id="PS51898"/>
    </source>
</evidence>
<keyword evidence="9" id="KW-1185">Reference proteome</keyword>
<dbReference type="PANTHER" id="PTHR30629">
    <property type="entry name" value="PROPHAGE INTEGRASE"/>
    <property type="match status" value="1"/>
</dbReference>
<dbReference type="Pfam" id="PF00589">
    <property type="entry name" value="Phage_integrase"/>
    <property type="match status" value="1"/>
</dbReference>
<name>Q0EWR9_9PROT</name>
<dbReference type="STRING" id="314344.AL013_02515"/>
<dbReference type="EMBL" id="AATS01000018">
    <property type="protein sequence ID" value="EAU53720.1"/>
    <property type="molecule type" value="Genomic_DNA"/>
</dbReference>
<dbReference type="InterPro" id="IPR011010">
    <property type="entry name" value="DNA_brk_join_enz"/>
</dbReference>
<dbReference type="InterPro" id="IPR002104">
    <property type="entry name" value="Integrase_catalytic"/>
</dbReference>
<dbReference type="GO" id="GO:0003677">
    <property type="term" value="F:DNA binding"/>
    <property type="evidence" value="ECO:0007669"/>
    <property type="project" value="UniProtKB-UniRule"/>
</dbReference>
<organism evidence="8 9">
    <name type="scientific">Mariprofundus ferrooxydans PV-1</name>
    <dbReference type="NCBI Taxonomy" id="314345"/>
    <lineage>
        <taxon>Bacteria</taxon>
        <taxon>Pseudomonadati</taxon>
        <taxon>Pseudomonadota</taxon>
        <taxon>Candidatius Mariprofundia</taxon>
        <taxon>Mariprofundales</taxon>
        <taxon>Mariprofundaceae</taxon>
        <taxon>Mariprofundus</taxon>
    </lineage>
</organism>